<sequence>MFPIPRLITPLKYYFQISVHPKSSHLLVPPMTLTIQASQHLSSVSVVWCGIGSPPTSVLDRIMTDNLVLLDILYSALSHSTALHRADPIRSTEVEWDDPATLSDTPSIEEFAHEQLLAKKNPHGAEVLKNVHDRLGINFCKQQQKKIYEQDASCATVYTPEKESPELPTPSPTPASIEASRQVLHARILKLSDELCQTIVDDNTARVDAL</sequence>
<dbReference type="RefSeq" id="XP_014152124.1">
    <property type="nucleotide sequence ID" value="XM_014296649.1"/>
</dbReference>
<protein>
    <submittedName>
        <fullName evidence="1">Uncharacterized protein</fullName>
    </submittedName>
</protein>
<dbReference type="EMBL" id="KQ242534">
    <property type="protein sequence ID" value="KNC78222.1"/>
    <property type="molecule type" value="Genomic_DNA"/>
</dbReference>
<gene>
    <name evidence="1" type="ORF">SARC_09334</name>
</gene>
<evidence type="ECO:0000313" key="1">
    <source>
        <dbReference type="EMBL" id="KNC78222.1"/>
    </source>
</evidence>
<dbReference type="GeneID" id="25909838"/>
<name>A0A0L0FN71_9EUKA</name>
<organism evidence="1 2">
    <name type="scientific">Sphaeroforma arctica JP610</name>
    <dbReference type="NCBI Taxonomy" id="667725"/>
    <lineage>
        <taxon>Eukaryota</taxon>
        <taxon>Ichthyosporea</taxon>
        <taxon>Ichthyophonida</taxon>
        <taxon>Sphaeroforma</taxon>
    </lineage>
</organism>
<keyword evidence="2" id="KW-1185">Reference proteome</keyword>
<dbReference type="AlphaFoldDB" id="A0A0L0FN71"/>
<dbReference type="Proteomes" id="UP000054560">
    <property type="component" value="Unassembled WGS sequence"/>
</dbReference>
<accession>A0A0L0FN71</accession>
<reference evidence="1 2" key="1">
    <citation type="submission" date="2011-02" db="EMBL/GenBank/DDBJ databases">
        <title>The Genome Sequence of Sphaeroforma arctica JP610.</title>
        <authorList>
            <consortium name="The Broad Institute Genome Sequencing Platform"/>
            <person name="Russ C."/>
            <person name="Cuomo C."/>
            <person name="Young S.K."/>
            <person name="Zeng Q."/>
            <person name="Gargeya S."/>
            <person name="Alvarado L."/>
            <person name="Berlin A."/>
            <person name="Chapman S.B."/>
            <person name="Chen Z."/>
            <person name="Freedman E."/>
            <person name="Gellesch M."/>
            <person name="Goldberg J."/>
            <person name="Griggs A."/>
            <person name="Gujja S."/>
            <person name="Heilman E."/>
            <person name="Heiman D."/>
            <person name="Howarth C."/>
            <person name="Mehta T."/>
            <person name="Neiman D."/>
            <person name="Pearson M."/>
            <person name="Roberts A."/>
            <person name="Saif S."/>
            <person name="Shea T."/>
            <person name="Shenoy N."/>
            <person name="Sisk P."/>
            <person name="Stolte C."/>
            <person name="Sykes S."/>
            <person name="White J."/>
            <person name="Yandava C."/>
            <person name="Burger G."/>
            <person name="Gray M.W."/>
            <person name="Holland P.W.H."/>
            <person name="King N."/>
            <person name="Lang F.B.F."/>
            <person name="Roger A.J."/>
            <person name="Ruiz-Trillo I."/>
            <person name="Haas B."/>
            <person name="Nusbaum C."/>
            <person name="Birren B."/>
        </authorList>
    </citation>
    <scope>NUCLEOTIDE SEQUENCE [LARGE SCALE GENOMIC DNA]</scope>
    <source>
        <strain evidence="1 2">JP610</strain>
    </source>
</reference>
<proteinExistence type="predicted"/>
<evidence type="ECO:0000313" key="2">
    <source>
        <dbReference type="Proteomes" id="UP000054560"/>
    </source>
</evidence>